<accession>A0A074ZDK1</accession>
<organism evidence="4 5">
    <name type="scientific">Opisthorchis viverrini</name>
    <name type="common">Southeast Asian liver fluke</name>
    <dbReference type="NCBI Taxonomy" id="6198"/>
    <lineage>
        <taxon>Eukaryota</taxon>
        <taxon>Metazoa</taxon>
        <taxon>Spiralia</taxon>
        <taxon>Lophotrochozoa</taxon>
        <taxon>Platyhelminthes</taxon>
        <taxon>Trematoda</taxon>
        <taxon>Digenea</taxon>
        <taxon>Opisthorchiida</taxon>
        <taxon>Opisthorchiata</taxon>
        <taxon>Opisthorchiidae</taxon>
        <taxon>Opisthorchis</taxon>
    </lineage>
</organism>
<feature type="region of interest" description="Disordered" evidence="3">
    <location>
        <begin position="450"/>
        <end position="525"/>
    </location>
</feature>
<dbReference type="EMBL" id="KL596782">
    <property type="protein sequence ID" value="KER25253.1"/>
    <property type="molecule type" value="Genomic_DNA"/>
</dbReference>
<feature type="compositionally biased region" description="Polar residues" evidence="3">
    <location>
        <begin position="735"/>
        <end position="744"/>
    </location>
</feature>
<dbReference type="RefSeq" id="XP_009170998.1">
    <property type="nucleotide sequence ID" value="XM_009172734.1"/>
</dbReference>
<dbReference type="PANTHER" id="PTHR48051">
    <property type="match status" value="1"/>
</dbReference>
<dbReference type="Proteomes" id="UP000054324">
    <property type="component" value="Unassembled WGS sequence"/>
</dbReference>
<feature type="compositionally biased region" description="Polar residues" evidence="3">
    <location>
        <begin position="469"/>
        <end position="497"/>
    </location>
</feature>
<feature type="compositionally biased region" description="Basic and acidic residues" evidence="3">
    <location>
        <begin position="706"/>
        <end position="717"/>
    </location>
</feature>
<evidence type="ECO:0000313" key="5">
    <source>
        <dbReference type="Proteomes" id="UP000054324"/>
    </source>
</evidence>
<feature type="compositionally biased region" description="Polar residues" evidence="3">
    <location>
        <begin position="244"/>
        <end position="257"/>
    </location>
</feature>
<keyword evidence="2" id="KW-0677">Repeat</keyword>
<feature type="region of interest" description="Disordered" evidence="3">
    <location>
        <begin position="244"/>
        <end position="432"/>
    </location>
</feature>
<evidence type="ECO:0000256" key="1">
    <source>
        <dbReference type="ARBA" id="ARBA00022614"/>
    </source>
</evidence>
<feature type="non-terminal residue" evidence="4">
    <location>
        <position position="1"/>
    </location>
</feature>
<dbReference type="CTD" id="20328408"/>
<reference evidence="4 5" key="1">
    <citation type="submission" date="2013-11" db="EMBL/GenBank/DDBJ databases">
        <title>Opisthorchis viverrini - life in the bile duct.</title>
        <authorList>
            <person name="Young N.D."/>
            <person name="Nagarajan N."/>
            <person name="Lin S.J."/>
            <person name="Korhonen P.K."/>
            <person name="Jex A.R."/>
            <person name="Hall R.S."/>
            <person name="Safavi-Hemami H."/>
            <person name="Kaewkong W."/>
            <person name="Bertrand D."/>
            <person name="Gao S."/>
            <person name="Seet Q."/>
            <person name="Wongkham S."/>
            <person name="Teh B.T."/>
            <person name="Wongkham C."/>
            <person name="Intapan P.M."/>
            <person name="Maleewong W."/>
            <person name="Yang X."/>
            <person name="Hu M."/>
            <person name="Wang Z."/>
            <person name="Hofmann A."/>
            <person name="Sternberg P.W."/>
            <person name="Tan P."/>
            <person name="Wang J."/>
            <person name="Gasser R.B."/>
        </authorList>
    </citation>
    <scope>NUCLEOTIDE SEQUENCE [LARGE SCALE GENOMIC DNA]</scope>
</reference>
<name>A0A074ZDK1_OPIVI</name>
<dbReference type="InterPro" id="IPR050216">
    <property type="entry name" value="LRR_domain-containing"/>
</dbReference>
<dbReference type="Gene3D" id="3.80.10.10">
    <property type="entry name" value="Ribonuclease Inhibitor"/>
    <property type="match status" value="1"/>
</dbReference>
<feature type="region of interest" description="Disordered" evidence="3">
    <location>
        <begin position="698"/>
        <end position="751"/>
    </location>
</feature>
<dbReference type="PANTHER" id="PTHR48051:SF39">
    <property type="entry name" value="P53-INDUCED DEATH DOMAIN PROTEIN 1"/>
    <property type="match status" value="1"/>
</dbReference>
<evidence type="ECO:0000256" key="3">
    <source>
        <dbReference type="SAM" id="MobiDB-lite"/>
    </source>
</evidence>
<dbReference type="SUPFAM" id="SSF52058">
    <property type="entry name" value="L domain-like"/>
    <property type="match status" value="1"/>
</dbReference>
<dbReference type="OrthoDB" id="6243810at2759"/>
<dbReference type="AlphaFoldDB" id="A0A074ZDK1"/>
<dbReference type="GO" id="GO:0005737">
    <property type="term" value="C:cytoplasm"/>
    <property type="evidence" value="ECO:0007669"/>
    <property type="project" value="TreeGrafter"/>
</dbReference>
<protein>
    <recommendedName>
        <fullName evidence="6">Calponin-homology (CH) domain-containing protein</fullName>
    </recommendedName>
</protein>
<keyword evidence="5" id="KW-1185">Reference proteome</keyword>
<feature type="region of interest" description="Disordered" evidence="3">
    <location>
        <begin position="165"/>
        <end position="215"/>
    </location>
</feature>
<gene>
    <name evidence="4" type="ORF">T265_14242</name>
</gene>
<proteinExistence type="predicted"/>
<keyword evidence="1" id="KW-0433">Leucine-rich repeat</keyword>
<evidence type="ECO:0000256" key="2">
    <source>
        <dbReference type="ARBA" id="ARBA00022737"/>
    </source>
</evidence>
<feature type="compositionally biased region" description="Polar residues" evidence="3">
    <location>
        <begin position="515"/>
        <end position="525"/>
    </location>
</feature>
<evidence type="ECO:0008006" key="6">
    <source>
        <dbReference type="Google" id="ProtNLM"/>
    </source>
</evidence>
<sequence>SRNKFQQFPSSVCRNASILSLVAHGNHFLSIPKEIGLMTSLRLLDLRKTGLTELPDSLQHLVNLEILMLDGNPLHTPPLCVVSRGLAHVMAFLVLHSLGYRRNSFGRQTLERRARCGLCGTEDMGVKNPVRSAADSEFSSHDHRSYMSLPGLVAVGKRTLLRNSVKHQTASGQHISPEGSPTRRYRPKDSSRARPDSGYSTFGCSGGNAEPIRPYVSETSPIESRAVFSAENTSTLKIFTRQDSVGSQKSFSAQQDTSVEDELEFSDAVPSEAFENLDLTNRETRGSSTTVPDKSMDHTLETNTQQDQSNVPMFQSHKPQRHNNASQKPVYESHRGTREIHAGVSLDNQRTLGSAHPSPKMLSRTKPVTIHAGTNSKLPGWVGTKPEENTQVHFLPSRRVHQPRGSTEHITGHRESSVDVDSNSEKLPLPRLPTNKEVTTAHVEKANLMQRRKPHVQRRLPQQPPVSIENGNSRRAAANQNGYPSSKQTYVTSLERVNSQRDLCRPSSPHFKGNQKPSASKNRSTVSRVGVSLFIPPERAIRYPTLTHDGYRSMNPIRVISSKESIVWDNLTRADLERIYRLKEILETGLNCQLPRRPEELAIVLRSGVHLADWLSRMLGPTSTIRVYDPAATMRNSDLTKYFRVNLRRCRELMEHHCVPKGKLFSIEDLLNTKTSTGLLSLATSVLHLCNILSGSPRSPKHQIPKQHDDSYTESKYKQPSAHHTKQPEIHSSPRPRSTQSSWPQHLCSDV</sequence>
<dbReference type="GeneID" id="20328408"/>
<dbReference type="InterPro" id="IPR032675">
    <property type="entry name" value="LRR_dom_sf"/>
</dbReference>
<feature type="compositionally biased region" description="Polar residues" evidence="3">
    <location>
        <begin position="301"/>
        <end position="313"/>
    </location>
</feature>
<feature type="compositionally biased region" description="Basic and acidic residues" evidence="3">
    <location>
        <begin position="406"/>
        <end position="417"/>
    </location>
</feature>
<dbReference type="KEGG" id="ovi:T265_14242"/>
<evidence type="ECO:0000313" key="4">
    <source>
        <dbReference type="EMBL" id="KER25253.1"/>
    </source>
</evidence>
<dbReference type="STRING" id="6198.A0A074ZDK1"/>
<feature type="compositionally biased region" description="Basic and acidic residues" evidence="3">
    <location>
        <begin position="331"/>
        <end position="341"/>
    </location>
</feature>